<evidence type="ECO:0000313" key="1">
    <source>
        <dbReference type="EMBL" id="MBW0465038.1"/>
    </source>
</evidence>
<reference evidence="1" key="1">
    <citation type="submission" date="2021-03" db="EMBL/GenBank/DDBJ databases">
        <title>Draft genome sequence of rust myrtle Austropuccinia psidii MF-1, a brazilian biotype.</title>
        <authorList>
            <person name="Quecine M.C."/>
            <person name="Pachon D.M.R."/>
            <person name="Bonatelli M.L."/>
            <person name="Correr F.H."/>
            <person name="Franceschini L.M."/>
            <person name="Leite T.F."/>
            <person name="Margarido G.R.A."/>
            <person name="Almeida C.A."/>
            <person name="Ferrarezi J.A."/>
            <person name="Labate C.A."/>
        </authorList>
    </citation>
    <scope>NUCLEOTIDE SEQUENCE</scope>
    <source>
        <strain evidence="1">MF-1</strain>
    </source>
</reference>
<evidence type="ECO:0000313" key="2">
    <source>
        <dbReference type="Proteomes" id="UP000765509"/>
    </source>
</evidence>
<name>A0A9Q3GEV4_9BASI</name>
<gene>
    <name evidence="1" type="ORF">O181_004753</name>
</gene>
<organism evidence="1 2">
    <name type="scientific">Austropuccinia psidii MF-1</name>
    <dbReference type="NCBI Taxonomy" id="1389203"/>
    <lineage>
        <taxon>Eukaryota</taxon>
        <taxon>Fungi</taxon>
        <taxon>Dikarya</taxon>
        <taxon>Basidiomycota</taxon>
        <taxon>Pucciniomycotina</taxon>
        <taxon>Pucciniomycetes</taxon>
        <taxon>Pucciniales</taxon>
        <taxon>Sphaerophragmiaceae</taxon>
        <taxon>Austropuccinia</taxon>
    </lineage>
</organism>
<protein>
    <submittedName>
        <fullName evidence="1">Uncharacterized protein</fullName>
    </submittedName>
</protein>
<comment type="caution">
    <text evidence="1">The sequence shown here is derived from an EMBL/GenBank/DDBJ whole genome shotgun (WGS) entry which is preliminary data.</text>
</comment>
<dbReference type="Proteomes" id="UP000765509">
    <property type="component" value="Unassembled WGS sequence"/>
</dbReference>
<sequence>MSCIWPNTSKDTLTPLKPSKTNFHQYPPGVISKDLWPFSTSNNQNAIYGVIHHYASFFSSNPLAAISSGVIFFPMSQYAINDVIYHYASFFNSNSMVAISNGHFNIPTYHNIIKAPNHLEDSSRLTSKCFSVKDQSRHQDVIG</sequence>
<dbReference type="AlphaFoldDB" id="A0A9Q3GEV4"/>
<keyword evidence="2" id="KW-1185">Reference proteome</keyword>
<proteinExistence type="predicted"/>
<dbReference type="EMBL" id="AVOT02000937">
    <property type="protein sequence ID" value="MBW0465038.1"/>
    <property type="molecule type" value="Genomic_DNA"/>
</dbReference>
<accession>A0A9Q3GEV4</accession>